<evidence type="ECO:0000313" key="16">
    <source>
        <dbReference type="Proteomes" id="UP000749559"/>
    </source>
</evidence>
<dbReference type="GO" id="GO:0005813">
    <property type="term" value="C:centrosome"/>
    <property type="evidence" value="ECO:0007669"/>
    <property type="project" value="UniProtKB-SubCell"/>
</dbReference>
<dbReference type="CDD" id="cd00200">
    <property type="entry name" value="WD40"/>
    <property type="match status" value="1"/>
</dbReference>
<accession>A0A8J1Y784</accession>
<evidence type="ECO:0000259" key="14">
    <source>
        <dbReference type="Pfam" id="PF13925"/>
    </source>
</evidence>
<feature type="compositionally biased region" description="Acidic residues" evidence="13">
    <location>
        <begin position="352"/>
        <end position="361"/>
    </location>
</feature>
<dbReference type="HAMAP" id="MF_03022">
    <property type="entry name" value="Katanin_p80_B1"/>
    <property type="match status" value="1"/>
</dbReference>
<feature type="region of interest" description="Disordered" evidence="13">
    <location>
        <begin position="303"/>
        <end position="417"/>
    </location>
</feature>
<dbReference type="GO" id="GO:0005737">
    <property type="term" value="C:cytoplasm"/>
    <property type="evidence" value="ECO:0007669"/>
    <property type="project" value="UniProtKB-SubCell"/>
</dbReference>
<dbReference type="EMBL" id="CAIIXF020000003">
    <property type="protein sequence ID" value="CAH1780533.1"/>
    <property type="molecule type" value="Genomic_DNA"/>
</dbReference>
<dbReference type="InterPro" id="IPR001680">
    <property type="entry name" value="WD40_rpt"/>
</dbReference>
<evidence type="ECO:0000256" key="12">
    <source>
        <dbReference type="PROSITE-ProRule" id="PRU00221"/>
    </source>
</evidence>
<evidence type="ECO:0000256" key="8">
    <source>
        <dbReference type="ARBA" id="ARBA00023212"/>
    </source>
</evidence>
<dbReference type="GO" id="GO:0051013">
    <property type="term" value="P:microtubule severing"/>
    <property type="evidence" value="ECO:0007669"/>
    <property type="project" value="UniProtKB-UniRule"/>
</dbReference>
<protein>
    <recommendedName>
        <fullName evidence="11">Katanin p80 WD40 repeat-containing subunit B1</fullName>
        <shortName evidence="11">Katanin p80 subunit B1</shortName>
    </recommendedName>
    <alternativeName>
        <fullName evidence="11">p80 katanin</fullName>
    </alternativeName>
</protein>
<dbReference type="PANTHER" id="PTHR19845:SF0">
    <property type="entry name" value="KATANIN P80 WD40 REPEAT-CONTAINING SUBUNIT B1"/>
    <property type="match status" value="1"/>
</dbReference>
<evidence type="ECO:0000256" key="4">
    <source>
        <dbReference type="ARBA" id="ARBA00022618"/>
    </source>
</evidence>
<evidence type="ECO:0000256" key="3">
    <source>
        <dbReference type="ARBA" id="ARBA00022574"/>
    </source>
</evidence>
<comment type="subunit">
    <text evidence="11">Interacts with KATNA1. This interaction enhances the microtubule binding and severing activity of KATNA1 and also targets this activity to the centrosome.</text>
</comment>
<feature type="compositionally biased region" description="Basic and acidic residues" evidence="13">
    <location>
        <begin position="340"/>
        <end position="351"/>
    </location>
</feature>
<comment type="function">
    <text evidence="10 11">Participates in a complex which severs microtubules in an ATP-dependent manner. May act to target the enzymatic subunit of this complex to sites of action such as the centrosome. Microtubule severing may promote rapid reorganization of cellular microtubule arrays and the release of microtubules from the centrosome following nucleation.</text>
</comment>
<feature type="domain" description="Katanin p80 subunit C-terminal" evidence="14">
    <location>
        <begin position="461"/>
        <end position="620"/>
    </location>
</feature>
<dbReference type="InterPro" id="IPR028021">
    <property type="entry name" value="Katanin_C-terminal"/>
</dbReference>
<keyword evidence="16" id="KW-1185">Reference proteome</keyword>
<sequence>MAASGKRSWKLQEFVAHGGKVNCLALGRASGRVMVTGGEDKKVNMWAVGKPNCIMSLSGHTSPVESVRFGHAEEIVVAGSLSGALKLWDLELAKIVRTLTGHKASVKSLDLHPYGEFVASGSTDTNIKLWDIRRKGCIFTYKGHTNGVNTIRFSPDGRWIASASEDSTVKIWDLTAGKLLTDLRQHSASVTCLEFHPNEFLMATGSLDGTAKFWDLEAFHMVDSVEADAGGIRCICFHPDGQCLYAGNSDCCTVLGWEPGTKFDSVPVSWGNIESITVGQNQLIGASTNQSNVSTYVVDLSKTKPIGGSAPNQPSQTPLSSSGRKSFAERPPTQSTKQAKPKEEPLEHAQPEEDPAEDDTSTADIQNEADYREIFQPKSRKAIDRDSNKKVEPFSPPDEGVHATKPSSANPGATKVIPASRHEPAGLNMDDFLPKQAQNAAGGVAKKPNVSEIDALNLIGRGHDSMMAVMSSRQRNLQIVRALWTGGNIKTAVDSAIGMNDQAVVVDVLNILCAKSNLWSLDMCALLLPQLKDLLGSKYENYVQTTCMSLRTILKNFGPVIKSNVTAAPAGGGVDISREERYQKCNTCYGYLMAIRAVIDKKASTSGKMSSTFREIQLLLGTLD</sequence>
<name>A0A8J1Y784_OWEFU</name>
<dbReference type="EMBL" id="CAIIXF020000003">
    <property type="protein sequence ID" value="CAH1780534.1"/>
    <property type="molecule type" value="Genomic_DNA"/>
</dbReference>
<keyword evidence="6" id="KW-0677">Repeat</keyword>
<dbReference type="FunFam" id="2.130.10.10:FF:000846">
    <property type="entry name" value="Katanin p80 WD40 repeat-containing subunit B1 homolog"/>
    <property type="match status" value="1"/>
</dbReference>
<reference evidence="15" key="1">
    <citation type="submission" date="2022-03" db="EMBL/GenBank/DDBJ databases">
        <authorList>
            <person name="Martin C."/>
        </authorList>
    </citation>
    <scope>NUCLEOTIDE SEQUENCE</scope>
</reference>
<dbReference type="GO" id="GO:0007019">
    <property type="term" value="P:microtubule depolymerization"/>
    <property type="evidence" value="ECO:0007669"/>
    <property type="project" value="TreeGrafter"/>
</dbReference>
<dbReference type="AlphaFoldDB" id="A0A8J1Y784"/>
<comment type="subcellular location">
    <subcellularLocation>
        <location evidence="1 11">Cytoplasm</location>
        <location evidence="1 11">Cytoskeleton</location>
        <location evidence="1 11">Spindle</location>
    </subcellularLocation>
    <subcellularLocation>
        <location evidence="11">Cytoplasm</location>
    </subcellularLocation>
    <subcellularLocation>
        <location evidence="11">Cytoplasm</location>
        <location evidence="11">Cytoskeleton</location>
        <location evidence="11">Microtubule organizing center</location>
        <location evidence="11">Centrosome</location>
    </subcellularLocation>
    <subcellularLocation>
        <location evidence="11">Cytoplasm</location>
        <location evidence="11">Cytoskeleton</location>
        <location evidence="11">Spindle pole</location>
    </subcellularLocation>
    <subcellularLocation>
        <location evidence="11">Cytoplasm</location>
        <location evidence="11">Cytoskeleton</location>
    </subcellularLocation>
    <text evidence="11">Predominantly cytoplasmic. Localized to the interphase centrosome and mitotic spindle poles.</text>
</comment>
<dbReference type="SMART" id="SM00320">
    <property type="entry name" value="WD40"/>
    <property type="match status" value="6"/>
</dbReference>
<keyword evidence="5 11" id="KW-0493">Microtubule</keyword>
<feature type="compositionally biased region" description="Basic and acidic residues" evidence="13">
    <location>
        <begin position="369"/>
        <end position="392"/>
    </location>
</feature>
<dbReference type="GO" id="GO:0005874">
    <property type="term" value="C:microtubule"/>
    <property type="evidence" value="ECO:0007669"/>
    <property type="project" value="UniProtKB-KW"/>
</dbReference>
<dbReference type="InterPro" id="IPR020472">
    <property type="entry name" value="WD40_PAC1"/>
</dbReference>
<dbReference type="GO" id="GO:0051301">
    <property type="term" value="P:cell division"/>
    <property type="evidence" value="ECO:0007669"/>
    <property type="project" value="UniProtKB-KW"/>
</dbReference>
<feature type="repeat" description="WD" evidence="12">
    <location>
        <begin position="183"/>
        <end position="224"/>
    </location>
</feature>
<comment type="similarity">
    <text evidence="11">Belongs to the WD repeat KATNB1 family.</text>
</comment>
<dbReference type="InterPro" id="IPR026962">
    <property type="entry name" value="KTNB1"/>
</dbReference>
<dbReference type="Proteomes" id="UP000749559">
    <property type="component" value="Unassembled WGS sequence"/>
</dbReference>
<organism evidence="15 16">
    <name type="scientific">Owenia fusiformis</name>
    <name type="common">Polychaete worm</name>
    <dbReference type="NCBI Taxonomy" id="6347"/>
    <lineage>
        <taxon>Eukaryota</taxon>
        <taxon>Metazoa</taxon>
        <taxon>Spiralia</taxon>
        <taxon>Lophotrochozoa</taxon>
        <taxon>Annelida</taxon>
        <taxon>Polychaeta</taxon>
        <taxon>Sedentaria</taxon>
        <taxon>Canalipalpata</taxon>
        <taxon>Sabellida</taxon>
        <taxon>Oweniida</taxon>
        <taxon>Oweniidae</taxon>
        <taxon>Owenia</taxon>
    </lineage>
</organism>
<evidence type="ECO:0000256" key="2">
    <source>
        <dbReference type="ARBA" id="ARBA00022490"/>
    </source>
</evidence>
<comment type="caution">
    <text evidence="15">The sequence shown here is derived from an EMBL/GenBank/DDBJ whole genome shotgun (WGS) entry which is preliminary data.</text>
</comment>
<feature type="repeat" description="WD" evidence="12">
    <location>
        <begin position="14"/>
        <end position="56"/>
    </location>
</feature>
<evidence type="ECO:0000256" key="7">
    <source>
        <dbReference type="ARBA" id="ARBA00022776"/>
    </source>
</evidence>
<dbReference type="Gene3D" id="2.130.10.10">
    <property type="entry name" value="YVTN repeat-like/Quinoprotein amine dehydrogenase"/>
    <property type="match status" value="2"/>
</dbReference>
<dbReference type="Pfam" id="PF25168">
    <property type="entry name" value="Beta-prop_WDR36-Utp21_2nd"/>
    <property type="match status" value="1"/>
</dbReference>
<evidence type="ECO:0000313" key="15">
    <source>
        <dbReference type="EMBL" id="CAH1780533.1"/>
    </source>
</evidence>
<evidence type="ECO:0000256" key="13">
    <source>
        <dbReference type="SAM" id="MobiDB-lite"/>
    </source>
</evidence>
<feature type="repeat" description="WD" evidence="12">
    <location>
        <begin position="57"/>
        <end position="98"/>
    </location>
</feature>
<dbReference type="OrthoDB" id="10251605at2759"/>
<dbReference type="PANTHER" id="PTHR19845">
    <property type="entry name" value="KATANIN P80 SUBUNIT"/>
    <property type="match status" value="1"/>
</dbReference>
<dbReference type="InterPro" id="IPR015943">
    <property type="entry name" value="WD40/YVTN_repeat-like_dom_sf"/>
</dbReference>
<dbReference type="PROSITE" id="PS00678">
    <property type="entry name" value="WD_REPEATS_1"/>
    <property type="match status" value="3"/>
</dbReference>
<feature type="compositionally biased region" description="Polar residues" evidence="13">
    <location>
        <begin position="310"/>
        <end position="324"/>
    </location>
</feature>
<evidence type="ECO:0000256" key="6">
    <source>
        <dbReference type="ARBA" id="ARBA00022737"/>
    </source>
</evidence>
<dbReference type="GO" id="GO:0008352">
    <property type="term" value="C:katanin complex"/>
    <property type="evidence" value="ECO:0007669"/>
    <property type="project" value="InterPro"/>
</dbReference>
<dbReference type="PROSITE" id="PS50294">
    <property type="entry name" value="WD_REPEATS_REGION"/>
    <property type="match status" value="4"/>
</dbReference>
<dbReference type="InterPro" id="IPR036322">
    <property type="entry name" value="WD40_repeat_dom_sf"/>
</dbReference>
<keyword evidence="8 11" id="KW-0206">Cytoskeleton</keyword>
<feature type="repeat" description="WD" evidence="12">
    <location>
        <begin position="141"/>
        <end position="182"/>
    </location>
</feature>
<keyword evidence="4 11" id="KW-0132">Cell division</keyword>
<dbReference type="GO" id="GO:0000922">
    <property type="term" value="C:spindle pole"/>
    <property type="evidence" value="ECO:0007669"/>
    <property type="project" value="UniProtKB-SubCell"/>
</dbReference>
<evidence type="ECO:0000256" key="10">
    <source>
        <dbReference type="ARBA" id="ARBA00057470"/>
    </source>
</evidence>
<dbReference type="Pfam" id="PF13925">
    <property type="entry name" value="Katanin_con80"/>
    <property type="match status" value="1"/>
</dbReference>
<dbReference type="GO" id="GO:0008017">
    <property type="term" value="F:microtubule binding"/>
    <property type="evidence" value="ECO:0007669"/>
    <property type="project" value="UniProtKB-UniRule"/>
</dbReference>
<evidence type="ECO:0000256" key="1">
    <source>
        <dbReference type="ARBA" id="ARBA00004186"/>
    </source>
</evidence>
<evidence type="ECO:0000256" key="9">
    <source>
        <dbReference type="ARBA" id="ARBA00023306"/>
    </source>
</evidence>
<keyword evidence="2 11" id="KW-0963">Cytoplasm</keyword>
<keyword evidence="9 11" id="KW-0131">Cell cycle</keyword>
<proteinExistence type="inferred from homology"/>
<dbReference type="SUPFAM" id="SSF50978">
    <property type="entry name" value="WD40 repeat-like"/>
    <property type="match status" value="1"/>
</dbReference>
<dbReference type="Pfam" id="PF00400">
    <property type="entry name" value="WD40"/>
    <property type="match status" value="2"/>
</dbReference>
<dbReference type="PROSITE" id="PS50082">
    <property type="entry name" value="WD_REPEATS_2"/>
    <property type="match status" value="5"/>
</dbReference>
<keyword evidence="3 12" id="KW-0853">WD repeat</keyword>
<keyword evidence="7 11" id="KW-0498">Mitosis</keyword>
<dbReference type="PRINTS" id="PR00320">
    <property type="entry name" value="GPROTEINBRPT"/>
</dbReference>
<evidence type="ECO:0000256" key="5">
    <source>
        <dbReference type="ARBA" id="ARBA00022701"/>
    </source>
</evidence>
<gene>
    <name evidence="11" type="primary">KATNB1</name>
    <name evidence="15" type="ORF">OFUS_LOCUS7218</name>
</gene>
<dbReference type="InterPro" id="IPR019775">
    <property type="entry name" value="WD40_repeat_CS"/>
</dbReference>
<evidence type="ECO:0000256" key="11">
    <source>
        <dbReference type="HAMAP-Rule" id="MF_03022"/>
    </source>
</evidence>
<feature type="repeat" description="WD" evidence="12">
    <location>
        <begin position="99"/>
        <end position="140"/>
    </location>
</feature>